<sequence length="293" mass="34052">MERTIIYYHRHWLPGKTIECILEPQVLHICLMRRIHSLKIVLKPSIYDDFMHSELPAALVPMSKVPLSQDKLLTHLRQTIDYGRQMAEDMDAGIEVRNVSMDDNPEVDSQNAYIGKIHSNTLTYILNTYISTHLRYAVLYLLWLHPLISQFTSAVMLASVPLPYGYYEFYKKRKRIKNKCREYGYYTFEHTLRELVIILHAIKKCLTFGTEKGLINMEEGSIFSNLATLFSIPCKDVKEILDLHSQFSGLKRYCIKVNNEYNVVSLKPPFLSGDTVSVNGFGGTYFSKLFEWF</sequence>
<protein>
    <submittedName>
        <fullName evidence="2">Uncharacterized protein</fullName>
    </submittedName>
</protein>
<dbReference type="RefSeq" id="XP_004829462.1">
    <property type="nucleotide sequence ID" value="XM_004829405.1"/>
</dbReference>
<keyword evidence="1" id="KW-0472">Membrane</keyword>
<dbReference type="AlphaFoldDB" id="L0AXQ0"/>
<evidence type="ECO:0000256" key="1">
    <source>
        <dbReference type="SAM" id="Phobius"/>
    </source>
</evidence>
<organism evidence="2 3">
    <name type="scientific">Theileria equi strain WA</name>
    <dbReference type="NCBI Taxonomy" id="1537102"/>
    <lineage>
        <taxon>Eukaryota</taxon>
        <taxon>Sar</taxon>
        <taxon>Alveolata</taxon>
        <taxon>Apicomplexa</taxon>
        <taxon>Aconoidasida</taxon>
        <taxon>Piroplasmida</taxon>
        <taxon>Theileriidae</taxon>
        <taxon>Theileria</taxon>
    </lineage>
</organism>
<name>L0AXQ0_THEEQ</name>
<dbReference type="Proteomes" id="UP000031512">
    <property type="component" value="Chromosome 1"/>
</dbReference>
<dbReference type="eggNOG" id="ENOG502QXCV">
    <property type="taxonomic scope" value="Eukaryota"/>
</dbReference>
<dbReference type="GeneID" id="15806050"/>
<keyword evidence="3" id="KW-1185">Reference proteome</keyword>
<keyword evidence="1" id="KW-1133">Transmembrane helix</keyword>
<feature type="transmembrane region" description="Helical" evidence="1">
    <location>
        <begin position="148"/>
        <end position="167"/>
    </location>
</feature>
<dbReference type="VEuPathDB" id="PiroplasmaDB:BEWA_026450"/>
<dbReference type="OrthoDB" id="360741at2759"/>
<dbReference type="EMBL" id="CP001669">
    <property type="protein sequence ID" value="AFZ79796.1"/>
    <property type="molecule type" value="Genomic_DNA"/>
</dbReference>
<evidence type="ECO:0000313" key="3">
    <source>
        <dbReference type="Proteomes" id="UP000031512"/>
    </source>
</evidence>
<evidence type="ECO:0000313" key="2">
    <source>
        <dbReference type="EMBL" id="AFZ79796.1"/>
    </source>
</evidence>
<reference evidence="2 3" key="1">
    <citation type="journal article" date="2012" name="BMC Genomics">
        <title>Comparative genomic analysis and phylogenetic position of Theileria equi.</title>
        <authorList>
            <person name="Kappmeyer L.S."/>
            <person name="Thiagarajan M."/>
            <person name="Herndon D.R."/>
            <person name="Ramsay J.D."/>
            <person name="Caler E."/>
            <person name="Djikeng A."/>
            <person name="Gillespie J.J."/>
            <person name="Lau A.O."/>
            <person name="Roalson E.H."/>
            <person name="Silva J.C."/>
            <person name="Silva M.G."/>
            <person name="Suarez C.E."/>
            <person name="Ueti M.W."/>
            <person name="Nene V.M."/>
            <person name="Mealey R.H."/>
            <person name="Knowles D.P."/>
            <person name="Brayton K.A."/>
        </authorList>
    </citation>
    <scope>NUCLEOTIDE SEQUENCE [LARGE SCALE GENOMIC DNA]</scope>
    <source>
        <strain evidence="2 3">WA</strain>
    </source>
</reference>
<accession>L0AXQ0</accession>
<gene>
    <name evidence="2" type="ORF">BEWA_026450</name>
</gene>
<dbReference type="KEGG" id="beq:BEWA_026450"/>
<keyword evidence="1" id="KW-0812">Transmembrane</keyword>
<proteinExistence type="predicted"/>
<feature type="transmembrane region" description="Helical" evidence="1">
    <location>
        <begin position="124"/>
        <end position="142"/>
    </location>
</feature>